<dbReference type="Pfam" id="PF08030">
    <property type="entry name" value="NAD_binding_6"/>
    <property type="match status" value="1"/>
</dbReference>
<dbReference type="Proteomes" id="UP000813427">
    <property type="component" value="Unassembled WGS sequence"/>
</dbReference>
<dbReference type="Pfam" id="PF08743">
    <property type="entry name" value="Nse4_C"/>
    <property type="match status" value="1"/>
</dbReference>
<evidence type="ECO:0000256" key="7">
    <source>
        <dbReference type="ARBA" id="ARBA00023002"/>
    </source>
</evidence>
<keyword evidence="8" id="KW-0406">Ion transport</keyword>
<evidence type="ECO:0000256" key="5">
    <source>
        <dbReference type="ARBA" id="ARBA00022982"/>
    </source>
</evidence>
<evidence type="ECO:0000256" key="1">
    <source>
        <dbReference type="ARBA" id="ARBA00004141"/>
    </source>
</evidence>
<dbReference type="OrthoDB" id="4494341at2759"/>
<feature type="transmembrane region" description="Helical" evidence="11">
    <location>
        <begin position="215"/>
        <end position="236"/>
    </location>
</feature>
<feature type="transmembrane region" description="Helical" evidence="11">
    <location>
        <begin position="140"/>
        <end position="158"/>
    </location>
</feature>
<dbReference type="AlphaFoldDB" id="A0A8K0RKK0"/>
<dbReference type="PANTHER" id="PTHR32361:SF12">
    <property type="entry name" value="PUTATIVE (AFU_ORTHOLOGUE AFUA_1G14340)-RELATED"/>
    <property type="match status" value="1"/>
</dbReference>
<evidence type="ECO:0000313" key="14">
    <source>
        <dbReference type="Proteomes" id="UP000813427"/>
    </source>
</evidence>
<evidence type="ECO:0000256" key="6">
    <source>
        <dbReference type="ARBA" id="ARBA00022989"/>
    </source>
</evidence>
<dbReference type="GO" id="GO:0006826">
    <property type="term" value="P:iron ion transport"/>
    <property type="evidence" value="ECO:0007669"/>
    <property type="project" value="TreeGrafter"/>
</dbReference>
<feature type="domain" description="FAD-binding FR-type" evidence="12">
    <location>
        <begin position="322"/>
        <end position="465"/>
    </location>
</feature>
<evidence type="ECO:0000256" key="2">
    <source>
        <dbReference type="ARBA" id="ARBA00006278"/>
    </source>
</evidence>
<keyword evidence="4 11" id="KW-0812">Transmembrane</keyword>
<dbReference type="SFLD" id="SFLDG01168">
    <property type="entry name" value="Ferric_reductase_subgroup_(FRE"/>
    <property type="match status" value="1"/>
</dbReference>
<evidence type="ECO:0000256" key="10">
    <source>
        <dbReference type="SAM" id="MobiDB-lite"/>
    </source>
</evidence>
<evidence type="ECO:0000313" key="13">
    <source>
        <dbReference type="EMBL" id="KAH7235831.1"/>
    </source>
</evidence>
<feature type="region of interest" description="Disordered" evidence="10">
    <location>
        <begin position="594"/>
        <end position="680"/>
    </location>
</feature>
<keyword evidence="14" id="KW-1185">Reference proteome</keyword>
<dbReference type="GO" id="GO:0015677">
    <property type="term" value="P:copper ion import"/>
    <property type="evidence" value="ECO:0007669"/>
    <property type="project" value="TreeGrafter"/>
</dbReference>
<dbReference type="InterPro" id="IPR017927">
    <property type="entry name" value="FAD-bd_FR_type"/>
</dbReference>
<accession>A0A8K0RKK0</accession>
<dbReference type="InterPro" id="IPR014854">
    <property type="entry name" value="Nse4_C"/>
</dbReference>
<gene>
    <name evidence="13" type="ORF">BKA59DRAFT_496301</name>
</gene>
<keyword evidence="7" id="KW-0560">Oxidoreductase</keyword>
<protein>
    <recommendedName>
        <fullName evidence="12">FAD-binding FR-type domain-containing protein</fullName>
    </recommendedName>
</protein>
<name>A0A8K0RKK0_9HYPO</name>
<dbReference type="InterPro" id="IPR051410">
    <property type="entry name" value="Ferric/Cupric_Reductase"/>
</dbReference>
<dbReference type="InterPro" id="IPR013121">
    <property type="entry name" value="Fe_red_NAD-bd_6"/>
</dbReference>
<dbReference type="CDD" id="cd06186">
    <property type="entry name" value="NOX_Duox_like_FAD_NADP"/>
    <property type="match status" value="1"/>
</dbReference>
<dbReference type="GO" id="GO:0000293">
    <property type="term" value="F:ferric-chelate reductase activity"/>
    <property type="evidence" value="ECO:0007669"/>
    <property type="project" value="UniProtKB-ARBA"/>
</dbReference>
<dbReference type="SFLD" id="SFLDS00052">
    <property type="entry name" value="Ferric_Reductase_Domain"/>
    <property type="match status" value="1"/>
</dbReference>
<feature type="transmembrane region" description="Helical" evidence="11">
    <location>
        <begin position="251"/>
        <end position="270"/>
    </location>
</feature>
<dbReference type="Pfam" id="PF01794">
    <property type="entry name" value="Ferric_reduct"/>
    <property type="match status" value="1"/>
</dbReference>
<feature type="compositionally biased region" description="Acidic residues" evidence="10">
    <location>
        <begin position="659"/>
        <end position="669"/>
    </location>
</feature>
<organism evidence="13 14">
    <name type="scientific">Fusarium tricinctum</name>
    <dbReference type="NCBI Taxonomy" id="61284"/>
    <lineage>
        <taxon>Eukaryota</taxon>
        <taxon>Fungi</taxon>
        <taxon>Dikarya</taxon>
        <taxon>Ascomycota</taxon>
        <taxon>Pezizomycotina</taxon>
        <taxon>Sordariomycetes</taxon>
        <taxon>Hypocreomycetidae</taxon>
        <taxon>Hypocreales</taxon>
        <taxon>Nectriaceae</taxon>
        <taxon>Fusarium</taxon>
        <taxon>Fusarium tricinctum species complex</taxon>
    </lineage>
</organism>
<dbReference type="InterPro" id="IPR013130">
    <property type="entry name" value="Fe3_Rdtase_TM_dom"/>
</dbReference>
<dbReference type="PANTHER" id="PTHR32361">
    <property type="entry name" value="FERRIC/CUPRIC REDUCTASE TRANSMEMBRANE COMPONENT"/>
    <property type="match status" value="1"/>
</dbReference>
<dbReference type="Pfam" id="PF08022">
    <property type="entry name" value="FAD_binding_8"/>
    <property type="match status" value="1"/>
</dbReference>
<feature type="transmembrane region" description="Helical" evidence="11">
    <location>
        <begin position="282"/>
        <end position="300"/>
    </location>
</feature>
<dbReference type="PROSITE" id="PS51384">
    <property type="entry name" value="FAD_FR"/>
    <property type="match status" value="1"/>
</dbReference>
<feature type="region of interest" description="Disordered" evidence="10">
    <location>
        <begin position="777"/>
        <end position="810"/>
    </location>
</feature>
<dbReference type="Gene3D" id="3.40.50.80">
    <property type="entry name" value="Nucleotide-binding domain of ferredoxin-NADP reductase (FNR) module"/>
    <property type="match status" value="1"/>
</dbReference>
<keyword evidence="5" id="KW-0249">Electron transport</keyword>
<dbReference type="InterPro" id="IPR039261">
    <property type="entry name" value="FNR_nucleotide-bd"/>
</dbReference>
<dbReference type="GO" id="GO:0005886">
    <property type="term" value="C:plasma membrane"/>
    <property type="evidence" value="ECO:0007669"/>
    <property type="project" value="TreeGrafter"/>
</dbReference>
<feature type="compositionally biased region" description="Acidic residues" evidence="10">
    <location>
        <begin position="799"/>
        <end position="810"/>
    </location>
</feature>
<dbReference type="InterPro" id="IPR029225">
    <property type="entry name" value="Nse4_Nse3-bd"/>
</dbReference>
<dbReference type="GO" id="GO:0006879">
    <property type="term" value="P:intracellular iron ion homeostasis"/>
    <property type="evidence" value="ECO:0007669"/>
    <property type="project" value="TreeGrafter"/>
</dbReference>
<comment type="subcellular location">
    <subcellularLocation>
        <location evidence="1">Membrane</location>
        <topology evidence="1">Multi-pass membrane protein</topology>
    </subcellularLocation>
</comment>
<dbReference type="Pfam" id="PF15412">
    <property type="entry name" value="Nse4-Nse3_bdg"/>
    <property type="match status" value="1"/>
</dbReference>
<evidence type="ECO:0000259" key="12">
    <source>
        <dbReference type="PROSITE" id="PS51384"/>
    </source>
</evidence>
<dbReference type="EMBL" id="JAGPXF010000007">
    <property type="protein sequence ID" value="KAH7235831.1"/>
    <property type="molecule type" value="Genomic_DNA"/>
</dbReference>
<keyword evidence="9 11" id="KW-0472">Membrane</keyword>
<dbReference type="InterPro" id="IPR013112">
    <property type="entry name" value="FAD-bd_8"/>
</dbReference>
<feature type="transmembrane region" description="Helical" evidence="11">
    <location>
        <begin position="55"/>
        <end position="77"/>
    </location>
</feature>
<evidence type="ECO:0000256" key="11">
    <source>
        <dbReference type="SAM" id="Phobius"/>
    </source>
</evidence>
<dbReference type="SUPFAM" id="SSF52343">
    <property type="entry name" value="Ferredoxin reductase-like, C-terminal NADP-linked domain"/>
    <property type="match status" value="1"/>
</dbReference>
<evidence type="ECO:0000256" key="8">
    <source>
        <dbReference type="ARBA" id="ARBA00023065"/>
    </source>
</evidence>
<evidence type="ECO:0000256" key="4">
    <source>
        <dbReference type="ARBA" id="ARBA00022692"/>
    </source>
</evidence>
<evidence type="ECO:0000256" key="9">
    <source>
        <dbReference type="ARBA" id="ARBA00023136"/>
    </source>
</evidence>
<keyword evidence="3" id="KW-0813">Transport</keyword>
<comment type="caution">
    <text evidence="13">The sequence shown here is derived from an EMBL/GenBank/DDBJ whole genome shotgun (WGS) entry which is preliminary data.</text>
</comment>
<comment type="similarity">
    <text evidence="2">Belongs to the ferric reductase (FRE) family.</text>
</comment>
<keyword evidence="6 11" id="KW-1133">Transmembrane helix</keyword>
<sequence>MDFTRRRIADINSYIPTSTLKSRAEAAHADAETTPNYHSNLDGVNQPMNLLFRDVLWWTLGIMALIILSIRTVEILWARLRQVSAMNVPGQKQGYWRISQWSWMPNMKKNLIYAPLWNKRHNREFKLSSAISMGTLPSRLHFTILFIYLGSNFAYMFVLNWANENKLAFCAELRGRSGTLALVNMVPLIIFAGRNNPLIGLLKISFDTYNLLHRWMGRIVVLESIIHTIAWLIVAVHDLGWAGVNHQVTHILFYGSGAVGTVAMTLLLLLSLSPVRHAFYETFLNVHIVLAFIAFVATWAHCASSALPGGLPQLSWIMGIMGLWFCDRLGRMIRILSVNWSSKGWTEATCEAMPGNVTRVTLHLPRYKDIEPGTHAYLRFWGINAWESHPFSICWVNHVRDSSLPIVEKEPLHAIDKSTMTTSVSFLIAAQTGFTKKLFDRSSRCPRGLRVKAALEGPYAGHNSLDSYGHAVLFAGSTGITHQLSYIRHLLEGHNNGTTATRRITLVWIIREYESLEWVRPYMDTILRIPNRKELLRIQIFVTRPQNPRDIVSASATVRMFPGRPNVPLILAREVGEQMGAMCVTVCGPGALADDVRDSDEESHSRSPSPPSQTTPAHRNLAVRERETSRSVSGSKRKRADTRNGESSNHRRRTVEPAAESDDDGDAVYDPDQPVEERRKVQQGFRDLLREVTENTEEYLQADSRGLHEAILRADELSKKVRQTTEATIDSRLLVSTTDLSYRKTLRLTQGSLSQGLDVDEFVSKCITYMRHGRGIMDDDAPELSSTQRQRRRTTRGDEDGEDDIGDEGDMMNWPHLGRFACLPYIRRPALPDFLLGPLSVEKKARKITKRTAPFRPNNLTETRPEVLNVEDLAKRENDLTAICGKILHQLQSIQADVQQTVMDSIEDDMEDEEKNKIMHQHGLRSTGGIDLMRFVVNPKSFGQTIENMFYVSFLIRDGRVEIDFDDYGLPALAPVDREAEAEDEEPTRHGAAKHQAILSMDMEIWQDIIDTFGLTEPMIAHRREATSSGPGARGWYS</sequence>
<proteinExistence type="inferred from homology"/>
<evidence type="ECO:0000256" key="3">
    <source>
        <dbReference type="ARBA" id="ARBA00022448"/>
    </source>
</evidence>
<reference evidence="13" key="1">
    <citation type="journal article" date="2021" name="Nat. Commun.">
        <title>Genetic determinants of endophytism in the Arabidopsis root mycobiome.</title>
        <authorList>
            <person name="Mesny F."/>
            <person name="Miyauchi S."/>
            <person name="Thiergart T."/>
            <person name="Pickel B."/>
            <person name="Atanasova L."/>
            <person name="Karlsson M."/>
            <person name="Huettel B."/>
            <person name="Barry K.W."/>
            <person name="Haridas S."/>
            <person name="Chen C."/>
            <person name="Bauer D."/>
            <person name="Andreopoulos W."/>
            <person name="Pangilinan J."/>
            <person name="LaButti K."/>
            <person name="Riley R."/>
            <person name="Lipzen A."/>
            <person name="Clum A."/>
            <person name="Drula E."/>
            <person name="Henrissat B."/>
            <person name="Kohler A."/>
            <person name="Grigoriev I.V."/>
            <person name="Martin F.M."/>
            <person name="Hacquard S."/>
        </authorList>
    </citation>
    <scope>NUCLEOTIDE SEQUENCE</scope>
    <source>
        <strain evidence="13">MPI-SDFR-AT-0068</strain>
    </source>
</reference>